<evidence type="ECO:0000256" key="2">
    <source>
        <dbReference type="ARBA" id="ARBA00023125"/>
    </source>
</evidence>
<gene>
    <name evidence="5" type="ORF">IC621_10380</name>
</gene>
<keyword evidence="2" id="KW-0238">DNA-binding</keyword>
<dbReference type="PANTHER" id="PTHR38445:SF7">
    <property type="entry name" value="GNTR-FAMILY TRANSCRIPTIONAL REGULATOR"/>
    <property type="match status" value="1"/>
</dbReference>
<name>A0A926NMB0_9BACI</name>
<dbReference type="PROSITE" id="PS50949">
    <property type="entry name" value="HTH_GNTR"/>
    <property type="match status" value="1"/>
</dbReference>
<dbReference type="PANTHER" id="PTHR38445">
    <property type="entry name" value="HTH-TYPE TRANSCRIPTIONAL REPRESSOR YTRA"/>
    <property type="match status" value="1"/>
</dbReference>
<keyword evidence="3" id="KW-0804">Transcription</keyword>
<sequence>MKLPITIREDSREPIYHQIEAQLKALIVSGHLPAGNPLPSIRVLAKDLACSVITTRRAYQNLELSGYIKTTQGKGTFVAKVDEAKIAMTKRSTVQNALKTAIDTALKHDYSIKEIESMFAEILQEKEREA</sequence>
<protein>
    <submittedName>
        <fullName evidence="5">GntR family transcriptional regulator</fullName>
    </submittedName>
</protein>
<dbReference type="CDD" id="cd07377">
    <property type="entry name" value="WHTH_GntR"/>
    <property type="match status" value="1"/>
</dbReference>
<evidence type="ECO:0000256" key="1">
    <source>
        <dbReference type="ARBA" id="ARBA00023015"/>
    </source>
</evidence>
<dbReference type="GO" id="GO:0003677">
    <property type="term" value="F:DNA binding"/>
    <property type="evidence" value="ECO:0007669"/>
    <property type="project" value="UniProtKB-KW"/>
</dbReference>
<comment type="caution">
    <text evidence="5">The sequence shown here is derived from an EMBL/GenBank/DDBJ whole genome shotgun (WGS) entry which is preliminary data.</text>
</comment>
<dbReference type="InterPro" id="IPR000524">
    <property type="entry name" value="Tscrpt_reg_HTH_GntR"/>
</dbReference>
<feature type="domain" description="HTH gntR-type" evidence="4">
    <location>
        <begin position="13"/>
        <end position="81"/>
    </location>
</feature>
<dbReference type="AlphaFoldDB" id="A0A926NMB0"/>
<dbReference type="Proteomes" id="UP000626844">
    <property type="component" value="Unassembled WGS sequence"/>
</dbReference>
<evidence type="ECO:0000313" key="6">
    <source>
        <dbReference type="Proteomes" id="UP000626844"/>
    </source>
</evidence>
<dbReference type="SUPFAM" id="SSF46785">
    <property type="entry name" value="Winged helix' DNA-binding domain"/>
    <property type="match status" value="1"/>
</dbReference>
<keyword evidence="6" id="KW-1185">Reference proteome</keyword>
<evidence type="ECO:0000259" key="4">
    <source>
        <dbReference type="PROSITE" id="PS50949"/>
    </source>
</evidence>
<evidence type="ECO:0000256" key="3">
    <source>
        <dbReference type="ARBA" id="ARBA00023163"/>
    </source>
</evidence>
<dbReference type="SMART" id="SM00345">
    <property type="entry name" value="HTH_GNTR"/>
    <property type="match status" value="1"/>
</dbReference>
<keyword evidence="1" id="KW-0805">Transcription regulation</keyword>
<reference evidence="5" key="1">
    <citation type="submission" date="2020-09" db="EMBL/GenBank/DDBJ databases">
        <title>A novel bacterium of genus Bacillus, isolated from South China Sea.</title>
        <authorList>
            <person name="Huang H."/>
            <person name="Mo K."/>
            <person name="Hu Y."/>
        </authorList>
    </citation>
    <scope>NUCLEOTIDE SEQUENCE</scope>
    <source>
        <strain evidence="5">IB182487</strain>
    </source>
</reference>
<dbReference type="GO" id="GO:0003700">
    <property type="term" value="F:DNA-binding transcription factor activity"/>
    <property type="evidence" value="ECO:0007669"/>
    <property type="project" value="InterPro"/>
</dbReference>
<dbReference type="InterPro" id="IPR036390">
    <property type="entry name" value="WH_DNA-bd_sf"/>
</dbReference>
<evidence type="ECO:0000313" key="5">
    <source>
        <dbReference type="EMBL" id="MBD1380637.1"/>
    </source>
</evidence>
<accession>A0A926NMB0</accession>
<dbReference type="RefSeq" id="WP_191158232.1">
    <property type="nucleotide sequence ID" value="NZ_JACXAI010000011.1"/>
</dbReference>
<dbReference type="Gene3D" id="1.10.10.10">
    <property type="entry name" value="Winged helix-like DNA-binding domain superfamily/Winged helix DNA-binding domain"/>
    <property type="match status" value="1"/>
</dbReference>
<dbReference type="InterPro" id="IPR036388">
    <property type="entry name" value="WH-like_DNA-bd_sf"/>
</dbReference>
<dbReference type="EMBL" id="JACXAI010000011">
    <property type="protein sequence ID" value="MBD1380637.1"/>
    <property type="molecule type" value="Genomic_DNA"/>
</dbReference>
<organism evidence="5 6">
    <name type="scientific">Metabacillus arenae</name>
    <dbReference type="NCBI Taxonomy" id="2771434"/>
    <lineage>
        <taxon>Bacteria</taxon>
        <taxon>Bacillati</taxon>
        <taxon>Bacillota</taxon>
        <taxon>Bacilli</taxon>
        <taxon>Bacillales</taxon>
        <taxon>Bacillaceae</taxon>
        <taxon>Metabacillus</taxon>
    </lineage>
</organism>
<dbReference type="Pfam" id="PF00392">
    <property type="entry name" value="GntR"/>
    <property type="match status" value="1"/>
</dbReference>
<proteinExistence type="predicted"/>